<reference evidence="5 6" key="1">
    <citation type="journal article" date="2012" name="J. Bacteriol.">
        <title>De Novo Genome Project of Cupriavidus basilensis OR16.</title>
        <authorList>
            <person name="Cserhati M."/>
            <person name="Kriszt B."/>
            <person name="Szoboszlay S."/>
            <person name="Toth A."/>
            <person name="Szabo I."/>
            <person name="Tancsics A."/>
            <person name="Nagy I."/>
            <person name="Horvath B."/>
            <person name="Nagy I."/>
            <person name="Kukolya J."/>
        </authorList>
    </citation>
    <scope>NUCLEOTIDE SEQUENCE [LARGE SCALE GENOMIC DNA]</scope>
    <source>
        <strain evidence="5 6">OR16</strain>
    </source>
</reference>
<evidence type="ECO:0000259" key="4">
    <source>
        <dbReference type="PROSITE" id="PS51387"/>
    </source>
</evidence>
<dbReference type="GO" id="GO:0071949">
    <property type="term" value="F:FAD binding"/>
    <property type="evidence" value="ECO:0007669"/>
    <property type="project" value="InterPro"/>
</dbReference>
<evidence type="ECO:0000256" key="3">
    <source>
        <dbReference type="ARBA" id="ARBA00023002"/>
    </source>
</evidence>
<dbReference type="InterPro" id="IPR051312">
    <property type="entry name" value="Diverse_Substr_Oxidored"/>
</dbReference>
<dbReference type="RefSeq" id="WP_006156507.1">
    <property type="nucleotide sequence ID" value="NZ_AHJE01000010.1"/>
</dbReference>
<name>H1RZE6_9BURK</name>
<protein>
    <submittedName>
        <fullName evidence="5">Aerobic carbon monoxide dehydrogenase</fullName>
    </submittedName>
</protein>
<dbReference type="SUPFAM" id="SSF56176">
    <property type="entry name" value="FAD-binding/transporter-associated domain-like"/>
    <property type="match status" value="1"/>
</dbReference>
<dbReference type="InterPro" id="IPR016166">
    <property type="entry name" value="FAD-bd_PCMH"/>
</dbReference>
<dbReference type="InterPro" id="IPR005107">
    <property type="entry name" value="CO_DH_flav_C"/>
</dbReference>
<dbReference type="OrthoDB" id="9793944at2"/>
<dbReference type="InterPro" id="IPR016169">
    <property type="entry name" value="FAD-bd_PCMH_sub2"/>
</dbReference>
<dbReference type="InterPro" id="IPR002346">
    <property type="entry name" value="Mopterin_DH_FAD-bd"/>
</dbReference>
<organism evidence="5 6">
    <name type="scientific">Cupriavidus basilensis OR16</name>
    <dbReference type="NCBI Taxonomy" id="1127483"/>
    <lineage>
        <taxon>Bacteria</taxon>
        <taxon>Pseudomonadati</taxon>
        <taxon>Pseudomonadota</taxon>
        <taxon>Betaproteobacteria</taxon>
        <taxon>Burkholderiales</taxon>
        <taxon>Burkholderiaceae</taxon>
        <taxon>Cupriavidus</taxon>
    </lineage>
</organism>
<evidence type="ECO:0000313" key="6">
    <source>
        <dbReference type="Proteomes" id="UP000005808"/>
    </source>
</evidence>
<dbReference type="InterPro" id="IPR016167">
    <property type="entry name" value="FAD-bd_PCMH_sub1"/>
</dbReference>
<dbReference type="Gene3D" id="3.30.43.10">
    <property type="entry name" value="Uridine Diphospho-n-acetylenolpyruvylglucosamine Reductase, domain 2"/>
    <property type="match status" value="1"/>
</dbReference>
<evidence type="ECO:0000256" key="1">
    <source>
        <dbReference type="ARBA" id="ARBA00022630"/>
    </source>
</evidence>
<dbReference type="PANTHER" id="PTHR42659:SF2">
    <property type="entry name" value="XANTHINE DEHYDROGENASE SUBUNIT C-RELATED"/>
    <property type="match status" value="1"/>
</dbReference>
<dbReference type="Gene3D" id="3.30.465.10">
    <property type="match status" value="1"/>
</dbReference>
<evidence type="ECO:0000256" key="2">
    <source>
        <dbReference type="ARBA" id="ARBA00022827"/>
    </source>
</evidence>
<dbReference type="InterPro" id="IPR036318">
    <property type="entry name" value="FAD-bd_PCMH-like_sf"/>
</dbReference>
<dbReference type="PANTHER" id="PTHR42659">
    <property type="entry name" value="XANTHINE DEHYDROGENASE SUBUNIT C-RELATED"/>
    <property type="match status" value="1"/>
</dbReference>
<dbReference type="PATRIC" id="fig|1127483.3.peg.691"/>
<dbReference type="Pfam" id="PF03450">
    <property type="entry name" value="CO_deh_flav_C"/>
    <property type="match status" value="1"/>
</dbReference>
<keyword evidence="3" id="KW-0560">Oxidoreductase</keyword>
<dbReference type="Gene3D" id="3.30.390.50">
    <property type="entry name" value="CO dehydrogenase flavoprotein, C-terminal domain"/>
    <property type="match status" value="1"/>
</dbReference>
<dbReference type="Proteomes" id="UP000005808">
    <property type="component" value="Unassembled WGS sequence"/>
</dbReference>
<dbReference type="PROSITE" id="PS51387">
    <property type="entry name" value="FAD_PCMH"/>
    <property type="match status" value="1"/>
</dbReference>
<dbReference type="Pfam" id="PF00941">
    <property type="entry name" value="FAD_binding_5"/>
    <property type="match status" value="1"/>
</dbReference>
<dbReference type="EMBL" id="AHJE01000010">
    <property type="protein sequence ID" value="EHP44288.1"/>
    <property type="molecule type" value="Genomic_DNA"/>
</dbReference>
<accession>H1RZE6</accession>
<dbReference type="InterPro" id="IPR036683">
    <property type="entry name" value="CO_DH_flav_C_dom_sf"/>
</dbReference>
<keyword evidence="2" id="KW-0274">FAD</keyword>
<comment type="caution">
    <text evidence="5">The sequence shown here is derived from an EMBL/GenBank/DDBJ whole genome shotgun (WGS) entry which is preliminary data.</text>
</comment>
<dbReference type="SUPFAM" id="SSF55447">
    <property type="entry name" value="CO dehydrogenase flavoprotein C-terminal domain-like"/>
    <property type="match status" value="1"/>
</dbReference>
<dbReference type="GO" id="GO:0016491">
    <property type="term" value="F:oxidoreductase activity"/>
    <property type="evidence" value="ECO:0007669"/>
    <property type="project" value="UniProtKB-KW"/>
</dbReference>
<gene>
    <name evidence="5" type="ORF">OR16_03417</name>
</gene>
<dbReference type="SMART" id="SM01092">
    <property type="entry name" value="CO_deh_flav_C"/>
    <property type="match status" value="1"/>
</dbReference>
<feature type="domain" description="FAD-binding PCMH-type" evidence="4">
    <location>
        <begin position="1"/>
        <end position="176"/>
    </location>
</feature>
<evidence type="ECO:0000313" key="5">
    <source>
        <dbReference type="EMBL" id="EHP44288.1"/>
    </source>
</evidence>
<keyword evidence="1" id="KW-0285">Flavoprotein</keyword>
<sequence length="294" mass="30774">MIPYEVEYVRASSVQDALSLLSGDADAKILAGGHSLVPMMKLRLARPSFLVDIGRLAELRGIEVHPDRVSIGSATTHAELAVDSRLKTLAPLFALVGQVIADPAVRNRGTIGGSLVNADPASDWPAAVLALDAIMEVAGANGSRRVPVRDFFVGFMASAVRQDEILTRIHIPLPAAVRVGYRKFRHPSSGYAVAAAAVTLRFDGDKCLGGTIGITGVADMPFRAYAAEALLAEGFAGGVDEMARIAAAAFDGVAPLEDSFADAGYRLQLGRVMLKRALADACAGNQAGTTCSET</sequence>
<proteinExistence type="predicted"/>
<dbReference type="AlphaFoldDB" id="H1RZE6"/>